<dbReference type="GO" id="GO:0008757">
    <property type="term" value="F:S-adenosylmethionine-dependent methyltransferase activity"/>
    <property type="evidence" value="ECO:0007669"/>
    <property type="project" value="InterPro"/>
</dbReference>
<dbReference type="AlphaFoldDB" id="A0A9D7S8U5"/>
<organism evidence="2 3">
    <name type="scientific">Candidatus Defluviibacterium haderslevense</name>
    <dbReference type="NCBI Taxonomy" id="2981993"/>
    <lineage>
        <taxon>Bacteria</taxon>
        <taxon>Pseudomonadati</taxon>
        <taxon>Bacteroidota</taxon>
        <taxon>Saprospiria</taxon>
        <taxon>Saprospirales</taxon>
        <taxon>Saprospiraceae</taxon>
        <taxon>Candidatus Defluviibacterium</taxon>
    </lineage>
</organism>
<reference evidence="2 3" key="1">
    <citation type="submission" date="2020-10" db="EMBL/GenBank/DDBJ databases">
        <title>Connecting structure to function with the recovery of over 1000 high-quality activated sludge metagenome-assembled genomes encoding full-length rRNA genes using long-read sequencing.</title>
        <authorList>
            <person name="Singleton C.M."/>
            <person name="Petriglieri F."/>
            <person name="Kristensen J.M."/>
            <person name="Kirkegaard R.H."/>
            <person name="Michaelsen T.Y."/>
            <person name="Andersen M.H."/>
            <person name="Karst S.M."/>
            <person name="Dueholm M.S."/>
            <person name="Nielsen P.H."/>
            <person name="Albertsen M."/>
        </authorList>
    </citation>
    <scope>NUCLEOTIDE SEQUENCE [LARGE SCALE GENOMIC DNA]</scope>
    <source>
        <strain evidence="2">Ribe_18-Q3-R11-54_BAT3C.373</strain>
    </source>
</reference>
<comment type="caution">
    <text evidence="2">The sequence shown here is derived from an EMBL/GenBank/DDBJ whole genome shotgun (WGS) entry which is preliminary data.</text>
</comment>
<dbReference type="InterPro" id="IPR029063">
    <property type="entry name" value="SAM-dependent_MTases_sf"/>
</dbReference>
<keyword evidence="2" id="KW-0808">Transferase</keyword>
<name>A0A9D7S8U5_9BACT</name>
<dbReference type="EMBL" id="JADKFW010000004">
    <property type="protein sequence ID" value="MBK9717353.1"/>
    <property type="molecule type" value="Genomic_DNA"/>
</dbReference>
<dbReference type="Gene3D" id="3.40.50.150">
    <property type="entry name" value="Vaccinia Virus protein VP39"/>
    <property type="match status" value="1"/>
</dbReference>
<accession>A0A9D7S8U5</accession>
<dbReference type="CDD" id="cd02440">
    <property type="entry name" value="AdoMet_MTases"/>
    <property type="match status" value="1"/>
</dbReference>
<proteinExistence type="predicted"/>
<sequence>MKDLFSKQSDQYAKFRPTYPDALFEYLNQLTFQKNKAWDCGTGNGQIATVLASTFKKVHATDISSNQLNNAPECKNIYYSQQAAEKTNFKANTFDLITVAQAIHWFDFEKFYQEVFRTAKPNAMIAVIGYGVLNISPEIDQIIYDFYVHRIGEYWDEERKFIDHQYQTIPFPFEERIAPKLNMCFDWTLDQFIGYLETWSAVIHYKNSTGDNPLSLIQNDLEKAWGLEQHRKVTFPLFLRVGQIHK</sequence>
<evidence type="ECO:0000313" key="3">
    <source>
        <dbReference type="Proteomes" id="UP000808349"/>
    </source>
</evidence>
<dbReference type="PANTHER" id="PTHR45180:SF1">
    <property type="entry name" value="OS01G0307686 PROTEIN"/>
    <property type="match status" value="1"/>
</dbReference>
<evidence type="ECO:0000259" key="1">
    <source>
        <dbReference type="Pfam" id="PF08241"/>
    </source>
</evidence>
<keyword evidence="2" id="KW-0489">Methyltransferase</keyword>
<gene>
    <name evidence="2" type="ORF">IPO85_07550</name>
</gene>
<protein>
    <submittedName>
        <fullName evidence="2">Class I SAM-dependent methyltransferase</fullName>
    </submittedName>
</protein>
<dbReference type="SUPFAM" id="SSF53335">
    <property type="entry name" value="S-adenosyl-L-methionine-dependent methyltransferases"/>
    <property type="match status" value="1"/>
</dbReference>
<feature type="domain" description="Methyltransferase type 11" evidence="1">
    <location>
        <begin position="39"/>
        <end position="126"/>
    </location>
</feature>
<dbReference type="Pfam" id="PF08241">
    <property type="entry name" value="Methyltransf_11"/>
    <property type="match status" value="1"/>
</dbReference>
<dbReference type="InterPro" id="IPR013216">
    <property type="entry name" value="Methyltransf_11"/>
</dbReference>
<dbReference type="PANTHER" id="PTHR45180">
    <property type="entry name" value="OS01G0307686 PROTEIN"/>
    <property type="match status" value="1"/>
</dbReference>
<dbReference type="Proteomes" id="UP000808349">
    <property type="component" value="Unassembled WGS sequence"/>
</dbReference>
<dbReference type="GO" id="GO:0032259">
    <property type="term" value="P:methylation"/>
    <property type="evidence" value="ECO:0007669"/>
    <property type="project" value="UniProtKB-KW"/>
</dbReference>
<evidence type="ECO:0000313" key="2">
    <source>
        <dbReference type="EMBL" id="MBK9717353.1"/>
    </source>
</evidence>